<evidence type="ECO:0000256" key="1">
    <source>
        <dbReference type="SAM" id="SignalP"/>
    </source>
</evidence>
<dbReference type="PROSITE" id="PS50933">
    <property type="entry name" value="CHRD"/>
    <property type="match status" value="1"/>
</dbReference>
<organism evidence="3 4">
    <name type="scientific">Nodularia harveyana UHCC-0300</name>
    <dbReference type="NCBI Taxonomy" id="2974287"/>
    <lineage>
        <taxon>Bacteria</taxon>
        <taxon>Bacillati</taxon>
        <taxon>Cyanobacteriota</taxon>
        <taxon>Cyanophyceae</taxon>
        <taxon>Nostocales</taxon>
        <taxon>Nodulariaceae</taxon>
        <taxon>Nodularia</taxon>
    </lineage>
</organism>
<keyword evidence="4" id="KW-1185">Reference proteome</keyword>
<proteinExistence type="predicted"/>
<dbReference type="EMBL" id="JAYGHG010000008">
    <property type="protein sequence ID" value="MEA5581164.1"/>
    <property type="molecule type" value="Genomic_DNA"/>
</dbReference>
<evidence type="ECO:0000313" key="3">
    <source>
        <dbReference type="EMBL" id="MEA5581164.1"/>
    </source>
</evidence>
<keyword evidence="1" id="KW-0732">Signal</keyword>
<protein>
    <submittedName>
        <fullName evidence="3">CHRD domain-containing protein</fullName>
    </submittedName>
</protein>
<dbReference type="Proteomes" id="UP001302120">
    <property type="component" value="Unassembled WGS sequence"/>
</dbReference>
<feature type="domain" description="CHRD" evidence="2">
    <location>
        <begin position="24"/>
        <end position="162"/>
    </location>
</feature>
<dbReference type="SMART" id="SM00754">
    <property type="entry name" value="CHRD"/>
    <property type="match status" value="1"/>
</dbReference>
<dbReference type="InterPro" id="IPR010895">
    <property type="entry name" value="CHRD"/>
</dbReference>
<sequence length="196" mass="20256">MKLLLTGTFMGAAIALTPLAANAAVFNFTSVLNGDQEVPSVNTTGMGTATGTLSGDPGSWVFDYAINYSDLQGVIVAPFAHIHNAPAGANGPVVHSLDNADIPPIAGSSAGTINGDWRFDDATSPLTDVLAQELIDGNAYFNIHTDIFPGGEIRGQILAAPVSVPEPTSMLGLLAFGALGASWQLKNQKNKHKVIG</sequence>
<feature type="signal peptide" evidence="1">
    <location>
        <begin position="1"/>
        <end position="23"/>
    </location>
</feature>
<reference evidence="3 4" key="1">
    <citation type="submission" date="2023-12" db="EMBL/GenBank/DDBJ databases">
        <title>Baltic Sea Cyanobacteria.</title>
        <authorList>
            <person name="Delbaje E."/>
            <person name="Fewer D.P."/>
            <person name="Shishido T.K."/>
        </authorList>
    </citation>
    <scope>NUCLEOTIDE SEQUENCE [LARGE SCALE GENOMIC DNA]</scope>
    <source>
        <strain evidence="3 4">UHCC-0300</strain>
    </source>
</reference>
<dbReference type="RefSeq" id="WP_323195504.1">
    <property type="nucleotide sequence ID" value="NZ_JAYGHG010000008.1"/>
</dbReference>
<evidence type="ECO:0000313" key="4">
    <source>
        <dbReference type="Proteomes" id="UP001302120"/>
    </source>
</evidence>
<evidence type="ECO:0000259" key="2">
    <source>
        <dbReference type="PROSITE" id="PS50933"/>
    </source>
</evidence>
<gene>
    <name evidence="3" type="ORF">VB620_07410</name>
</gene>
<comment type="caution">
    <text evidence="3">The sequence shown here is derived from an EMBL/GenBank/DDBJ whole genome shotgun (WGS) entry which is preliminary data.</text>
</comment>
<dbReference type="Pfam" id="PF07452">
    <property type="entry name" value="CHRD"/>
    <property type="match status" value="1"/>
</dbReference>
<dbReference type="Pfam" id="PF07589">
    <property type="entry name" value="PEP-CTERM"/>
    <property type="match status" value="1"/>
</dbReference>
<accession>A0ABU5UCB7</accession>
<feature type="chain" id="PRO_5047259518" evidence="1">
    <location>
        <begin position="24"/>
        <end position="196"/>
    </location>
</feature>
<name>A0ABU5UCB7_9CYAN</name>
<dbReference type="InterPro" id="IPR013424">
    <property type="entry name" value="Ice-binding_C"/>
</dbReference>